<feature type="transmembrane region" description="Helical" evidence="1">
    <location>
        <begin position="252"/>
        <end position="272"/>
    </location>
</feature>
<feature type="transmembrane region" description="Helical" evidence="1">
    <location>
        <begin position="293"/>
        <end position="317"/>
    </location>
</feature>
<reference evidence="3" key="1">
    <citation type="journal article" date="2019" name="Int. J. Syst. Evol. Microbiol.">
        <title>The Global Catalogue of Microorganisms (GCM) 10K type strain sequencing project: providing services to taxonomists for standard genome sequencing and annotation.</title>
        <authorList>
            <consortium name="The Broad Institute Genomics Platform"/>
            <consortium name="The Broad Institute Genome Sequencing Center for Infectious Disease"/>
            <person name="Wu L."/>
            <person name="Ma J."/>
        </authorList>
    </citation>
    <scope>NUCLEOTIDE SEQUENCE [LARGE SCALE GENOMIC DNA]</scope>
    <source>
        <strain evidence="3">CGMCC 4.1782</strain>
    </source>
</reference>
<dbReference type="RefSeq" id="WP_250429433.1">
    <property type="nucleotide sequence ID" value="NZ_JALPRR010000002.1"/>
</dbReference>
<keyword evidence="3" id="KW-1185">Reference proteome</keyword>
<feature type="transmembrane region" description="Helical" evidence="1">
    <location>
        <begin position="60"/>
        <end position="78"/>
    </location>
</feature>
<dbReference type="Proteomes" id="UP001597374">
    <property type="component" value="Unassembled WGS sequence"/>
</dbReference>
<name>A0ABW5CT02_9BACT</name>
<accession>A0ABW5CT02</accession>
<organism evidence="2 3">
    <name type="scientific">Pontibacter ruber</name>
    <dbReference type="NCBI Taxonomy" id="1343895"/>
    <lineage>
        <taxon>Bacteria</taxon>
        <taxon>Pseudomonadati</taxon>
        <taxon>Bacteroidota</taxon>
        <taxon>Cytophagia</taxon>
        <taxon>Cytophagales</taxon>
        <taxon>Hymenobacteraceae</taxon>
        <taxon>Pontibacter</taxon>
    </lineage>
</organism>
<feature type="transmembrane region" description="Helical" evidence="1">
    <location>
        <begin position="189"/>
        <end position="212"/>
    </location>
</feature>
<protein>
    <submittedName>
        <fullName evidence="2">Uncharacterized protein</fullName>
    </submittedName>
</protein>
<evidence type="ECO:0000313" key="2">
    <source>
        <dbReference type="EMBL" id="MFD2245139.1"/>
    </source>
</evidence>
<feature type="transmembrane region" description="Helical" evidence="1">
    <location>
        <begin position="90"/>
        <end position="106"/>
    </location>
</feature>
<sequence>MLQAAERSVEVDRTAAVRARLALGYFALVGVLGLLLRWLLVQPINGINYKFLLHGHSHVALLGWLYCAFFAALLYAFPPQSIAAQKSFKRQFLLTQVSVAGMLVTFPIQGYALFSITFSTLHILLSYWFGWSFWKHLKGYVQQEGRYQVPVKYIGASLLFLVLSTIGPWSLGPIMAKGLSGSELYYSAIYFYLHFQYNGWFTFAVLGLFLWWLEHNNLYFNKQLATRAFWFLALACVPAFALSVLWTKPAVWVYVTGGVAGLMQLAGLYFILRSILEVWPELVALLKPWVRRLLGLALVALVLKLVLQAASALPFVADLAYQFRYFIIGYLHLSLIGFVSLFMLGFFLQQDLFRFGKYGKGGLSLLLAGFFLSESLLFLQGTFLWLNLPAIPSFNQLMFWVSIPMPVGLLLLFFSQRGLYLSRSNTSKAAVKTLSPAEN</sequence>
<dbReference type="EMBL" id="JBHUIM010000001">
    <property type="protein sequence ID" value="MFD2245139.1"/>
    <property type="molecule type" value="Genomic_DNA"/>
</dbReference>
<feature type="transmembrane region" description="Helical" evidence="1">
    <location>
        <begin position="112"/>
        <end position="130"/>
    </location>
</feature>
<evidence type="ECO:0000313" key="3">
    <source>
        <dbReference type="Proteomes" id="UP001597374"/>
    </source>
</evidence>
<feature type="transmembrane region" description="Helical" evidence="1">
    <location>
        <begin position="397"/>
        <end position="414"/>
    </location>
</feature>
<feature type="transmembrane region" description="Helical" evidence="1">
    <location>
        <begin position="151"/>
        <end position="169"/>
    </location>
</feature>
<feature type="transmembrane region" description="Helical" evidence="1">
    <location>
        <begin position="21"/>
        <end position="40"/>
    </location>
</feature>
<keyword evidence="1" id="KW-0472">Membrane</keyword>
<keyword evidence="1" id="KW-1133">Transmembrane helix</keyword>
<dbReference type="InterPro" id="IPR036927">
    <property type="entry name" value="Cyt_c_oxase-like_su1_sf"/>
</dbReference>
<keyword evidence="1" id="KW-0812">Transmembrane</keyword>
<proteinExistence type="predicted"/>
<comment type="caution">
    <text evidence="2">The sequence shown here is derived from an EMBL/GenBank/DDBJ whole genome shotgun (WGS) entry which is preliminary data.</text>
</comment>
<gene>
    <name evidence="2" type="ORF">ACFSKP_02665</name>
</gene>
<feature type="transmembrane region" description="Helical" evidence="1">
    <location>
        <begin position="323"/>
        <end position="349"/>
    </location>
</feature>
<feature type="transmembrane region" description="Helical" evidence="1">
    <location>
        <begin position="224"/>
        <end position="246"/>
    </location>
</feature>
<feature type="transmembrane region" description="Helical" evidence="1">
    <location>
        <begin position="361"/>
        <end position="385"/>
    </location>
</feature>
<dbReference type="Gene3D" id="1.20.210.10">
    <property type="entry name" value="Cytochrome c oxidase-like, subunit I domain"/>
    <property type="match status" value="1"/>
</dbReference>
<evidence type="ECO:0000256" key="1">
    <source>
        <dbReference type="SAM" id="Phobius"/>
    </source>
</evidence>